<sequence length="444" mass="49376">MSQALESPDGTALTWIFDHILRYPGTYEIPLRTMYTLNCNPSKSSGPSRPETAFSARSSTSTSSSSSEENASIDAALDFRSQLMHQMSRLPSQPCSLPASFLTSFVRRTFASELESVDFPQALTALDYLKDLENRWKKEMTGAYDRLGLTREDVEAPFRSELAIQHPEVMAWHYKITVNAKHLEALYTQIYIGLRRWTLINDMMLDPHNRPNNLAMLNTLFPPTAASSPSPTKQLTPTTLLAQRDGFFRYVKKVDAEGPAVLDHLITQHAPEGHATSWPLVHDVLEKFLVAANEMIEETMMIKEPADLNQAETFQRPKTRKADSGISFGSPATNESATNECAANECAANESVTVAALEKPLPQFPVPKPQGKAAGSALERLVTEFRRLGPSNKSKNLKKMKSSSALQSRPGSQHSSAESSFFEIDEQKRRRLIGEATSRKAAFH</sequence>
<dbReference type="OrthoDB" id="3533623at2759"/>
<keyword evidence="3" id="KW-1185">Reference proteome</keyword>
<evidence type="ECO:0000313" key="2">
    <source>
        <dbReference type="EMBL" id="KAJ5239621.1"/>
    </source>
</evidence>
<organism evidence="2 3">
    <name type="scientific">Penicillium chermesinum</name>
    <dbReference type="NCBI Taxonomy" id="63820"/>
    <lineage>
        <taxon>Eukaryota</taxon>
        <taxon>Fungi</taxon>
        <taxon>Dikarya</taxon>
        <taxon>Ascomycota</taxon>
        <taxon>Pezizomycotina</taxon>
        <taxon>Eurotiomycetes</taxon>
        <taxon>Eurotiomycetidae</taxon>
        <taxon>Eurotiales</taxon>
        <taxon>Aspergillaceae</taxon>
        <taxon>Penicillium</taxon>
    </lineage>
</organism>
<feature type="region of interest" description="Disordered" evidence="1">
    <location>
        <begin position="316"/>
        <end position="337"/>
    </location>
</feature>
<proteinExistence type="predicted"/>
<dbReference type="Proteomes" id="UP001150941">
    <property type="component" value="Unassembled WGS sequence"/>
</dbReference>
<dbReference type="AlphaFoldDB" id="A0A9W9P8S5"/>
<feature type="region of interest" description="Disordered" evidence="1">
    <location>
        <begin position="41"/>
        <end position="71"/>
    </location>
</feature>
<evidence type="ECO:0000313" key="3">
    <source>
        <dbReference type="Proteomes" id="UP001150941"/>
    </source>
</evidence>
<reference evidence="2" key="2">
    <citation type="journal article" date="2023" name="IMA Fungus">
        <title>Comparative genomic study of the Penicillium genus elucidates a diverse pangenome and 15 lateral gene transfer events.</title>
        <authorList>
            <person name="Petersen C."/>
            <person name="Sorensen T."/>
            <person name="Nielsen M.R."/>
            <person name="Sondergaard T.E."/>
            <person name="Sorensen J.L."/>
            <person name="Fitzpatrick D.A."/>
            <person name="Frisvad J.C."/>
            <person name="Nielsen K.L."/>
        </authorList>
    </citation>
    <scope>NUCLEOTIDE SEQUENCE</scope>
    <source>
        <strain evidence="2">IBT 19713</strain>
    </source>
</reference>
<dbReference type="EMBL" id="JAPQKS010000003">
    <property type="protein sequence ID" value="KAJ5239621.1"/>
    <property type="molecule type" value="Genomic_DNA"/>
</dbReference>
<dbReference type="GeneID" id="83200840"/>
<accession>A0A9W9P8S5</accession>
<feature type="region of interest" description="Disordered" evidence="1">
    <location>
        <begin position="387"/>
        <end position="444"/>
    </location>
</feature>
<feature type="compositionally biased region" description="Polar residues" evidence="1">
    <location>
        <begin position="405"/>
        <end position="419"/>
    </location>
</feature>
<gene>
    <name evidence="2" type="ORF">N7468_004240</name>
</gene>
<name>A0A9W9P8S5_9EURO</name>
<evidence type="ECO:0000256" key="1">
    <source>
        <dbReference type="SAM" id="MobiDB-lite"/>
    </source>
</evidence>
<comment type="caution">
    <text evidence="2">The sequence shown here is derived from an EMBL/GenBank/DDBJ whole genome shotgun (WGS) entry which is preliminary data.</text>
</comment>
<protein>
    <submittedName>
        <fullName evidence="2">Uncharacterized protein</fullName>
    </submittedName>
</protein>
<dbReference type="RefSeq" id="XP_058332540.1">
    <property type="nucleotide sequence ID" value="XM_058473537.1"/>
</dbReference>
<reference evidence="2" key="1">
    <citation type="submission" date="2022-11" db="EMBL/GenBank/DDBJ databases">
        <authorList>
            <person name="Petersen C."/>
        </authorList>
    </citation>
    <scope>NUCLEOTIDE SEQUENCE</scope>
    <source>
        <strain evidence="2">IBT 19713</strain>
    </source>
</reference>
<feature type="compositionally biased region" description="Low complexity" evidence="1">
    <location>
        <begin position="51"/>
        <end position="71"/>
    </location>
</feature>